<organism evidence="2 3">
    <name type="scientific">Benzoatithermus flavus</name>
    <dbReference type="NCBI Taxonomy" id="3108223"/>
    <lineage>
        <taxon>Bacteria</taxon>
        <taxon>Pseudomonadati</taxon>
        <taxon>Pseudomonadota</taxon>
        <taxon>Alphaproteobacteria</taxon>
        <taxon>Geminicoccales</taxon>
        <taxon>Geminicoccaceae</taxon>
        <taxon>Benzoatithermus</taxon>
    </lineage>
</organism>
<dbReference type="Pfam" id="PF00733">
    <property type="entry name" value="Asn_synthase"/>
    <property type="match status" value="1"/>
</dbReference>
<gene>
    <name evidence="2" type="ORF">U1T56_22785</name>
</gene>
<evidence type="ECO:0000313" key="2">
    <source>
        <dbReference type="EMBL" id="MEK0085992.1"/>
    </source>
</evidence>
<dbReference type="Gene3D" id="3.40.50.620">
    <property type="entry name" value="HUPs"/>
    <property type="match status" value="1"/>
</dbReference>
<reference evidence="2 3" key="1">
    <citation type="submission" date="2024-01" db="EMBL/GenBank/DDBJ databases">
        <title>Multi-omics insights into the function and evolution of sodium benzoate biodegradation pathways in Benzoatithermus flavus gen. nov., sp. nov. from hot spring.</title>
        <authorList>
            <person name="Hu C.-J."/>
            <person name="Li W.-J."/>
        </authorList>
    </citation>
    <scope>NUCLEOTIDE SEQUENCE [LARGE SCALE GENOMIC DNA]</scope>
    <source>
        <strain evidence="2 3">SYSU G07066</strain>
    </source>
</reference>
<comment type="caution">
    <text evidence="2">The sequence shown here is derived from an EMBL/GenBank/DDBJ whole genome shotgun (WGS) entry which is preliminary data.</text>
</comment>
<evidence type="ECO:0000313" key="3">
    <source>
        <dbReference type="Proteomes" id="UP001375743"/>
    </source>
</evidence>
<dbReference type="InterPro" id="IPR014729">
    <property type="entry name" value="Rossmann-like_a/b/a_fold"/>
</dbReference>
<dbReference type="InterPro" id="IPR001962">
    <property type="entry name" value="Asn_synthase"/>
</dbReference>
<keyword evidence="3" id="KW-1185">Reference proteome</keyword>
<proteinExistence type="predicted"/>
<dbReference type="SUPFAM" id="SSF52402">
    <property type="entry name" value="Adenine nucleotide alpha hydrolases-like"/>
    <property type="match status" value="1"/>
</dbReference>
<dbReference type="EMBL" id="JBBLZC010000040">
    <property type="protein sequence ID" value="MEK0085992.1"/>
    <property type="molecule type" value="Genomic_DNA"/>
</dbReference>
<dbReference type="RefSeq" id="WP_418161839.1">
    <property type="nucleotide sequence ID" value="NZ_JBBLZC010000040.1"/>
</dbReference>
<name>A0ABU8XXR8_9PROT</name>
<feature type="domain" description="Asparagine synthetase" evidence="1">
    <location>
        <begin position="196"/>
        <end position="259"/>
    </location>
</feature>
<sequence length="569" mass="62541">MLIEARTVPDALQEPALRWWRGARFTIGWKGHCVFGRREAGAATMAALAAALERRPLAELCGELLGVFGLFVWDRRTGTWQVACDNAGFYKIFHDEQRVGTDFLALAAARGARAAEIPAEAMLEFVAHGGLFGGRTFLPEVQELAAHEVLLLGPPAPGRPGLRRVKKRLDEPATVEPDFLLDHFDRLVPSLRPRRLSLDLTGGFDSRLLAALASHHGLVFEAATSGEPGSPDVAIARRAAAVLGVPLHVTRQHGLDRLEAELPRIFAEGGGLTDVYKFHRDRAVALARLARGIELFLHGAAGAIYKDFFVHHEFPFYHRTEPDLARFYRLRVAPVQLPAACLTPWGRELHRAIVARTLERFAVQRAATNHATYDRIAYFVRAPEDYGHQLSSYVNLGLDVVAPLAEHGNVVRGIRLSSWSRCMHGFHRRLITRLRPDLAALLTTDGYSASTALAHLPGDLLGYGRNELRRALDKASQRLIGRRLWGKAGDRQLNAPDFVDRLRATRQFEAALELFQARGILAPGLRPEQVREPHVGRMITVGMCVAAFDAAGGARAGAARRGVAVAASS</sequence>
<accession>A0ABU8XXR8</accession>
<evidence type="ECO:0000259" key="1">
    <source>
        <dbReference type="Pfam" id="PF00733"/>
    </source>
</evidence>
<dbReference type="Proteomes" id="UP001375743">
    <property type="component" value="Unassembled WGS sequence"/>
</dbReference>
<protein>
    <submittedName>
        <fullName evidence="2">Asparagine synthase-related protein</fullName>
    </submittedName>
</protein>